<dbReference type="InterPro" id="IPR039437">
    <property type="entry name" value="FrzH/put_lumazine-bd"/>
</dbReference>
<protein>
    <submittedName>
        <fullName evidence="1">Nuclear transport factor 2 family protein</fullName>
    </submittedName>
</protein>
<dbReference type="Gene3D" id="3.10.450.50">
    <property type="match status" value="1"/>
</dbReference>
<dbReference type="AlphaFoldDB" id="A0AAU7ZKL8"/>
<accession>A0AAU7ZKL8</accession>
<gene>
    <name evidence="1" type="ORF">RBB77_13825</name>
</gene>
<organism evidence="1">
    <name type="scientific">Tunturiibacter psychrotolerans</name>
    <dbReference type="NCBI Taxonomy" id="3069686"/>
    <lineage>
        <taxon>Bacteria</taxon>
        <taxon>Pseudomonadati</taxon>
        <taxon>Acidobacteriota</taxon>
        <taxon>Terriglobia</taxon>
        <taxon>Terriglobales</taxon>
        <taxon>Acidobacteriaceae</taxon>
        <taxon>Tunturiibacter</taxon>
    </lineage>
</organism>
<dbReference type="RefSeq" id="WP_353062376.1">
    <property type="nucleotide sequence ID" value="NZ_CP132942.1"/>
</dbReference>
<proteinExistence type="predicted"/>
<dbReference type="InterPro" id="IPR032710">
    <property type="entry name" value="NTF2-like_dom_sf"/>
</dbReference>
<dbReference type="SUPFAM" id="SSF54427">
    <property type="entry name" value="NTF2-like"/>
    <property type="match status" value="1"/>
</dbReference>
<name>A0AAU7ZKL8_9BACT</name>
<reference evidence="1" key="1">
    <citation type="submission" date="2023-08" db="EMBL/GenBank/DDBJ databases">
        <authorList>
            <person name="Messyasz A."/>
            <person name="Mannisto M.K."/>
            <person name="Kerkhof L.J."/>
            <person name="Haggblom M."/>
        </authorList>
    </citation>
    <scope>NUCLEOTIDE SEQUENCE</scope>
    <source>
        <strain evidence="1">X5P6</strain>
    </source>
</reference>
<dbReference type="KEGG" id="tpsc:RBB77_13825"/>
<dbReference type="EMBL" id="CP132942">
    <property type="protein sequence ID" value="XCB31531.1"/>
    <property type="molecule type" value="Genomic_DNA"/>
</dbReference>
<evidence type="ECO:0000313" key="1">
    <source>
        <dbReference type="EMBL" id="XCB31531.1"/>
    </source>
</evidence>
<sequence>MNSQVPFTFGPIPNSIELFKEVADAVQVYLDMLYTGDADRVDQVFHERCQLCTIESGAPLFRSVAEYREILRGRKSPSQMGAPREEHLVAIDLSSPTQAMVKVQMRINQSVFSDYLTLLKLEREWRIVAKTYYRVELP</sequence>
<dbReference type="Pfam" id="PF12893">
    <property type="entry name" value="Lumazine_bd_2"/>
    <property type="match status" value="1"/>
</dbReference>
<reference evidence="1" key="2">
    <citation type="journal article" date="2024" name="Environ. Microbiol.">
        <title>Genome analysis and description of Tunturibacter gen. nov. expands the diversity of Terriglobia in tundra soils.</title>
        <authorList>
            <person name="Messyasz A."/>
            <person name="Mannisto M.K."/>
            <person name="Kerkhof L.J."/>
            <person name="Haggblom M.M."/>
        </authorList>
    </citation>
    <scope>NUCLEOTIDE SEQUENCE</scope>
    <source>
        <strain evidence="1">X5P6</strain>
    </source>
</reference>